<gene>
    <name evidence="5" type="ORF">SAMN05192554_11265</name>
</gene>
<dbReference type="Pfam" id="PF24278">
    <property type="entry name" value="HVO_0513_N"/>
    <property type="match status" value="1"/>
</dbReference>
<dbReference type="Proteomes" id="UP000199370">
    <property type="component" value="Unassembled WGS sequence"/>
</dbReference>
<accession>A0A1G9Y139</accession>
<evidence type="ECO:0000259" key="3">
    <source>
        <dbReference type="Pfam" id="PF04967"/>
    </source>
</evidence>
<evidence type="ECO:0000259" key="4">
    <source>
        <dbReference type="Pfam" id="PF24278"/>
    </source>
</evidence>
<evidence type="ECO:0000313" key="6">
    <source>
        <dbReference type="Proteomes" id="UP000199370"/>
    </source>
</evidence>
<dbReference type="PANTHER" id="PTHR34236">
    <property type="entry name" value="DIMETHYL SULFOXIDE REDUCTASE TRANSCRIPTIONAL ACTIVATOR"/>
    <property type="match status" value="1"/>
</dbReference>
<dbReference type="OrthoDB" id="27447at2157"/>
<dbReference type="AlphaFoldDB" id="A0A1G9Y139"/>
<evidence type="ECO:0000256" key="1">
    <source>
        <dbReference type="ARBA" id="ARBA00023015"/>
    </source>
</evidence>
<dbReference type="InterPro" id="IPR007050">
    <property type="entry name" value="HTH_bacterioopsin"/>
</dbReference>
<evidence type="ECO:0000256" key="2">
    <source>
        <dbReference type="ARBA" id="ARBA00023163"/>
    </source>
</evidence>
<protein>
    <submittedName>
        <fullName evidence="5">HTH DNA binding domain-containing protein</fullName>
    </submittedName>
</protein>
<feature type="domain" description="HTH bat-type" evidence="3">
    <location>
        <begin position="162"/>
        <end position="213"/>
    </location>
</feature>
<reference evidence="5 6" key="1">
    <citation type="submission" date="2016-10" db="EMBL/GenBank/DDBJ databases">
        <authorList>
            <person name="de Groot N.N."/>
        </authorList>
    </citation>
    <scope>NUCLEOTIDE SEQUENCE [LARGE SCALE GENOMIC DNA]</scope>
    <source>
        <strain evidence="6">EB21,IBRC-M 10013,KCTC 4048</strain>
    </source>
</reference>
<dbReference type="PANTHER" id="PTHR34236:SF1">
    <property type="entry name" value="DIMETHYL SULFOXIDE REDUCTASE TRANSCRIPTIONAL ACTIVATOR"/>
    <property type="match status" value="1"/>
</dbReference>
<dbReference type="Pfam" id="PF04967">
    <property type="entry name" value="HTH_10"/>
    <property type="match status" value="1"/>
</dbReference>
<keyword evidence="1" id="KW-0805">Transcription regulation</keyword>
<organism evidence="5 6">
    <name type="scientific">Haloarchaeobius iranensis</name>
    <dbReference type="NCBI Taxonomy" id="996166"/>
    <lineage>
        <taxon>Archaea</taxon>
        <taxon>Methanobacteriati</taxon>
        <taxon>Methanobacteriota</taxon>
        <taxon>Stenosarchaea group</taxon>
        <taxon>Halobacteria</taxon>
        <taxon>Halobacteriales</taxon>
        <taxon>Halorubellaceae</taxon>
        <taxon>Haloarchaeobius</taxon>
    </lineage>
</organism>
<dbReference type="EMBL" id="FNIA01000012">
    <property type="protein sequence ID" value="SDN02153.1"/>
    <property type="molecule type" value="Genomic_DNA"/>
</dbReference>
<name>A0A1G9Y139_9EURY</name>
<dbReference type="STRING" id="996166.SAMN05192554_11265"/>
<sequence length="224" mass="25482">MKYLDVRIRQPDEWLHPMQAFIRHEDVVEYEELQTWHVVHEQDVEYELFYVVADRERYEPVIDGVDSIRWYDITAVDDESFYVYVCQGTREDDRDWRAAFAALNLVVVPPITYDREAAMGMTVIGDGDDLQAMLDGLPESFEVDVRGIGEYDTRRPSLVGALTERQREAVGTAVEVGYYAVPREGDLEAVAATLGCAPSTASNLLRKAESAVFGRLVDRRSARP</sequence>
<keyword evidence="6" id="KW-1185">Reference proteome</keyword>
<proteinExistence type="predicted"/>
<dbReference type="InterPro" id="IPR056493">
    <property type="entry name" value="HVO_0513_N"/>
</dbReference>
<feature type="domain" description="HVO-0513-like N-terminal" evidence="4">
    <location>
        <begin position="16"/>
        <end position="151"/>
    </location>
</feature>
<keyword evidence="2" id="KW-0804">Transcription</keyword>
<evidence type="ECO:0000313" key="5">
    <source>
        <dbReference type="EMBL" id="SDN02153.1"/>
    </source>
</evidence>
<dbReference type="RefSeq" id="WP_089734190.1">
    <property type="nucleotide sequence ID" value="NZ_FNIA01000012.1"/>
</dbReference>